<dbReference type="Gene3D" id="3.20.20.30">
    <property type="entry name" value="Luciferase-like domain"/>
    <property type="match status" value="1"/>
</dbReference>
<keyword evidence="9" id="KW-1185">Reference proteome</keyword>
<dbReference type="EMBL" id="JABCIY010000169">
    <property type="protein sequence ID" value="KAF7190442.1"/>
    <property type="molecule type" value="Genomic_DNA"/>
</dbReference>
<keyword evidence="2" id="KW-0288">FMN</keyword>
<feature type="compositionally biased region" description="Basic and acidic residues" evidence="6">
    <location>
        <begin position="66"/>
        <end position="87"/>
    </location>
</feature>
<dbReference type="NCBIfam" id="TIGR03860">
    <property type="entry name" value="FMN_nitrolo"/>
    <property type="match status" value="1"/>
</dbReference>
<dbReference type="InterPro" id="IPR051260">
    <property type="entry name" value="Diverse_substr_monoxygenases"/>
</dbReference>
<dbReference type="Pfam" id="PF00296">
    <property type="entry name" value="Bac_luciferase"/>
    <property type="match status" value="1"/>
</dbReference>
<proteinExistence type="inferred from homology"/>
<evidence type="ECO:0000256" key="3">
    <source>
        <dbReference type="ARBA" id="ARBA00023002"/>
    </source>
</evidence>
<name>A0A8H6RGR7_9PEZI</name>
<comment type="similarity">
    <text evidence="5">Belongs to the NtaA/SnaA/DszA monooxygenase family.</text>
</comment>
<feature type="domain" description="Luciferase-like" evidence="7">
    <location>
        <begin position="281"/>
        <end position="648"/>
    </location>
</feature>
<keyword evidence="3" id="KW-0560">Oxidoreductase</keyword>
<feature type="region of interest" description="Disordered" evidence="6">
    <location>
        <begin position="1"/>
        <end position="133"/>
    </location>
</feature>
<dbReference type="GO" id="GO:0004497">
    <property type="term" value="F:monooxygenase activity"/>
    <property type="evidence" value="ECO:0007669"/>
    <property type="project" value="UniProtKB-KW"/>
</dbReference>
<dbReference type="AlphaFoldDB" id="A0A8H6RGR7"/>
<feature type="region of interest" description="Disordered" evidence="6">
    <location>
        <begin position="146"/>
        <end position="252"/>
    </location>
</feature>
<dbReference type="PANTHER" id="PTHR30011:SF16">
    <property type="entry name" value="C2H2 FINGER DOMAIN TRANSCRIPTION FACTOR (EUROFUNG)-RELATED"/>
    <property type="match status" value="1"/>
</dbReference>
<keyword evidence="1" id="KW-0285">Flavoprotein</keyword>
<evidence type="ECO:0000256" key="6">
    <source>
        <dbReference type="SAM" id="MobiDB-lite"/>
    </source>
</evidence>
<feature type="compositionally biased region" description="Basic and acidic residues" evidence="6">
    <location>
        <begin position="13"/>
        <end position="27"/>
    </location>
</feature>
<dbReference type="PANTHER" id="PTHR30011">
    <property type="entry name" value="ALKANESULFONATE MONOOXYGENASE-RELATED"/>
    <property type="match status" value="1"/>
</dbReference>
<evidence type="ECO:0000256" key="2">
    <source>
        <dbReference type="ARBA" id="ARBA00022643"/>
    </source>
</evidence>
<protein>
    <submittedName>
        <fullName evidence="8">Dimethyl-sulfide monooxygenase</fullName>
    </submittedName>
</protein>
<reference evidence="8" key="1">
    <citation type="submission" date="2020-04" db="EMBL/GenBank/DDBJ databases">
        <title>Draft genome resource of the tomato pathogen Pseudocercospora fuligena.</title>
        <authorList>
            <person name="Zaccaron A."/>
        </authorList>
    </citation>
    <scope>NUCLEOTIDE SEQUENCE</scope>
    <source>
        <strain evidence="8">PF001</strain>
    </source>
</reference>
<dbReference type="GO" id="GO:0016705">
    <property type="term" value="F:oxidoreductase activity, acting on paired donors, with incorporation or reduction of molecular oxygen"/>
    <property type="evidence" value="ECO:0007669"/>
    <property type="project" value="InterPro"/>
</dbReference>
<feature type="compositionally biased region" description="Polar residues" evidence="6">
    <location>
        <begin position="207"/>
        <end position="247"/>
    </location>
</feature>
<keyword evidence="4 8" id="KW-0503">Monooxygenase</keyword>
<evidence type="ECO:0000256" key="5">
    <source>
        <dbReference type="ARBA" id="ARBA00033748"/>
    </source>
</evidence>
<comment type="caution">
    <text evidence="8">The sequence shown here is derived from an EMBL/GenBank/DDBJ whole genome shotgun (WGS) entry which is preliminary data.</text>
</comment>
<gene>
    <name evidence="8" type="ORF">HII31_08156</name>
</gene>
<sequence length="779" mass="85684">MVLAVPNGLYSSHKPDTPRDIHRHIDQVHSGARQAQQDELRGRSTGTNPSENNVARRNGLPSPTDGTRDSGIDRLHQGYSRDLKQAQRSELGWPKSTTRDCSGPNGIPASRNGTQQAQNGIAERGESRPKQAQWTELGRQWVKLDLAGNTSEPPRLTNGVNHDARDASTSSRQAQRTELGTPPAGTFDQNKPNGIGSSGIEARKKQAQWTELGQSTASHRPPTSNGIPQSVDGTRHTNGIHSNNLTNGAPRPKKKLILNAFVEMCSGHQSPGLWRHPHDKSSNFNTLTHWTSLAQLLERGSFQGIFIADVLGGYDVYGGPKNLIPAIRSGAQWPVNEPLSIVPAMAAATKSIGFGVTISTSYEQPYHLARRLSTVDHLTNGRVGWNVVTGYLDSAARNLTNNGEKGQKSHDERYEIAEEYMDVVYKLWNESWRSDAVKLDKKAGVYTDPELVREINHKGKYFEVPGPHFCAPSPQRTPVIMQAGTSKSGKRFAAKHAEAIFVSAHSPASVVDSAKGIRAEAGRRGRDPSKIKFLAKFCPVLGRTQEEAEAKYRDYIQYGDYEGALALFGGWTGVDMAPYGDDEELRYVESNAIRSYIEGLLKTAPDVNGGKWTKKTLAEHIMVGGLGATCVGTPEKVADEMERWVREGDVDGFNIAYALMPQTFEDVIELLIPELRKRELFWDGYRVPGGTYRENLYETPGQHEPLPDHPAAERIWRPNTEHPKTSDVRAVVNGIGAHPKSVGFQMNGNAFKGDAKGRMDFEDVLSKDDLIDAASMQLG</sequence>
<evidence type="ECO:0000313" key="8">
    <source>
        <dbReference type="EMBL" id="KAF7190442.1"/>
    </source>
</evidence>
<dbReference type="OrthoDB" id="5561043at2759"/>
<organism evidence="8 9">
    <name type="scientific">Pseudocercospora fuligena</name>
    <dbReference type="NCBI Taxonomy" id="685502"/>
    <lineage>
        <taxon>Eukaryota</taxon>
        <taxon>Fungi</taxon>
        <taxon>Dikarya</taxon>
        <taxon>Ascomycota</taxon>
        <taxon>Pezizomycotina</taxon>
        <taxon>Dothideomycetes</taxon>
        <taxon>Dothideomycetidae</taxon>
        <taxon>Mycosphaerellales</taxon>
        <taxon>Mycosphaerellaceae</taxon>
        <taxon>Pseudocercospora</taxon>
    </lineage>
</organism>
<dbReference type="InterPro" id="IPR011251">
    <property type="entry name" value="Luciferase-like_dom"/>
</dbReference>
<dbReference type="InterPro" id="IPR016215">
    <property type="entry name" value="NTA_MOA"/>
</dbReference>
<feature type="compositionally biased region" description="Polar residues" evidence="6">
    <location>
        <begin position="167"/>
        <end position="178"/>
    </location>
</feature>
<evidence type="ECO:0000259" key="7">
    <source>
        <dbReference type="Pfam" id="PF00296"/>
    </source>
</evidence>
<accession>A0A8H6RGR7</accession>
<evidence type="ECO:0000256" key="1">
    <source>
        <dbReference type="ARBA" id="ARBA00022630"/>
    </source>
</evidence>
<feature type="compositionally biased region" description="Polar residues" evidence="6">
    <location>
        <begin position="44"/>
        <end position="55"/>
    </location>
</feature>
<evidence type="ECO:0000313" key="9">
    <source>
        <dbReference type="Proteomes" id="UP000660729"/>
    </source>
</evidence>
<dbReference type="Proteomes" id="UP000660729">
    <property type="component" value="Unassembled WGS sequence"/>
</dbReference>
<dbReference type="InterPro" id="IPR036661">
    <property type="entry name" value="Luciferase-like_sf"/>
</dbReference>
<evidence type="ECO:0000256" key="4">
    <source>
        <dbReference type="ARBA" id="ARBA00023033"/>
    </source>
</evidence>
<dbReference type="SUPFAM" id="SSF51679">
    <property type="entry name" value="Bacterial luciferase-like"/>
    <property type="match status" value="1"/>
</dbReference>